<dbReference type="AlphaFoldDB" id="A0A835HFK1"/>
<protein>
    <submittedName>
        <fullName evidence="1">Uncharacterized protein</fullName>
    </submittedName>
</protein>
<proteinExistence type="predicted"/>
<comment type="caution">
    <text evidence="1">The sequence shown here is derived from an EMBL/GenBank/DDBJ whole genome shotgun (WGS) entry which is preliminary data.</text>
</comment>
<sequence length="91" mass="10654">MRKKACEVKEMIKNAVREDEDFKGGSVKAIEEFINTALSIRSMPFYAINRKSDQKYEYCKVHNLLHKKILKLVRQPHDHPRSQKAAENDPL</sequence>
<keyword evidence="2" id="KW-1185">Reference proteome</keyword>
<accession>A0A835HFK1</accession>
<name>A0A835HFK1_9MAGN</name>
<evidence type="ECO:0000313" key="1">
    <source>
        <dbReference type="EMBL" id="KAF9597362.1"/>
    </source>
</evidence>
<dbReference type="OrthoDB" id="5835829at2759"/>
<dbReference type="Proteomes" id="UP000631114">
    <property type="component" value="Unassembled WGS sequence"/>
</dbReference>
<gene>
    <name evidence="1" type="ORF">IFM89_017265</name>
</gene>
<reference evidence="1 2" key="1">
    <citation type="submission" date="2020-10" db="EMBL/GenBank/DDBJ databases">
        <title>The Coptis chinensis genome and diversification of protoberbering-type alkaloids.</title>
        <authorList>
            <person name="Wang B."/>
            <person name="Shu S."/>
            <person name="Song C."/>
            <person name="Liu Y."/>
        </authorList>
    </citation>
    <scope>NUCLEOTIDE SEQUENCE [LARGE SCALE GENOMIC DNA]</scope>
    <source>
        <strain evidence="1">HL-2020</strain>
        <tissue evidence="1">Leaf</tissue>
    </source>
</reference>
<evidence type="ECO:0000313" key="2">
    <source>
        <dbReference type="Proteomes" id="UP000631114"/>
    </source>
</evidence>
<organism evidence="1 2">
    <name type="scientific">Coptis chinensis</name>
    <dbReference type="NCBI Taxonomy" id="261450"/>
    <lineage>
        <taxon>Eukaryota</taxon>
        <taxon>Viridiplantae</taxon>
        <taxon>Streptophyta</taxon>
        <taxon>Embryophyta</taxon>
        <taxon>Tracheophyta</taxon>
        <taxon>Spermatophyta</taxon>
        <taxon>Magnoliopsida</taxon>
        <taxon>Ranunculales</taxon>
        <taxon>Ranunculaceae</taxon>
        <taxon>Coptidoideae</taxon>
        <taxon>Coptis</taxon>
    </lineage>
</organism>
<dbReference type="EMBL" id="JADFTS010000007">
    <property type="protein sequence ID" value="KAF9597362.1"/>
    <property type="molecule type" value="Genomic_DNA"/>
</dbReference>